<proteinExistence type="predicted"/>
<dbReference type="EMBL" id="JAINUG010000322">
    <property type="protein sequence ID" value="KAJ8378360.1"/>
    <property type="molecule type" value="Genomic_DNA"/>
</dbReference>
<feature type="compositionally biased region" description="Pro residues" evidence="1">
    <location>
        <begin position="1"/>
        <end position="11"/>
    </location>
</feature>
<gene>
    <name evidence="2" type="ORF">AAFF_G00243180</name>
</gene>
<evidence type="ECO:0000313" key="2">
    <source>
        <dbReference type="EMBL" id="KAJ8378360.1"/>
    </source>
</evidence>
<dbReference type="Proteomes" id="UP001221898">
    <property type="component" value="Unassembled WGS sequence"/>
</dbReference>
<keyword evidence="3" id="KW-1185">Reference proteome</keyword>
<comment type="caution">
    <text evidence="2">The sequence shown here is derived from an EMBL/GenBank/DDBJ whole genome shotgun (WGS) entry which is preliminary data.</text>
</comment>
<feature type="compositionally biased region" description="Polar residues" evidence="1">
    <location>
        <begin position="19"/>
        <end position="32"/>
    </location>
</feature>
<sequence>MREPYPLPSPCASPLAIPNTGTVRPAANSQPLRGSGPDVEGLTGLTGNRRKGAPDFRNTTTQGFTSRDPWSHYSDLSTCPDTILGTLLCPGTLPPEQVTGVHL</sequence>
<feature type="region of interest" description="Disordered" evidence="1">
    <location>
        <begin position="1"/>
        <end position="71"/>
    </location>
</feature>
<organism evidence="2 3">
    <name type="scientific">Aldrovandia affinis</name>
    <dbReference type="NCBI Taxonomy" id="143900"/>
    <lineage>
        <taxon>Eukaryota</taxon>
        <taxon>Metazoa</taxon>
        <taxon>Chordata</taxon>
        <taxon>Craniata</taxon>
        <taxon>Vertebrata</taxon>
        <taxon>Euteleostomi</taxon>
        <taxon>Actinopterygii</taxon>
        <taxon>Neopterygii</taxon>
        <taxon>Teleostei</taxon>
        <taxon>Notacanthiformes</taxon>
        <taxon>Halosauridae</taxon>
        <taxon>Aldrovandia</taxon>
    </lineage>
</organism>
<accession>A0AAD7REC9</accession>
<protein>
    <submittedName>
        <fullName evidence="2">Uncharacterized protein</fullName>
    </submittedName>
</protein>
<dbReference type="AlphaFoldDB" id="A0AAD7REC9"/>
<evidence type="ECO:0000256" key="1">
    <source>
        <dbReference type="SAM" id="MobiDB-lite"/>
    </source>
</evidence>
<reference evidence="2" key="1">
    <citation type="journal article" date="2023" name="Science">
        <title>Genome structures resolve the early diversification of teleost fishes.</title>
        <authorList>
            <person name="Parey E."/>
            <person name="Louis A."/>
            <person name="Montfort J."/>
            <person name="Bouchez O."/>
            <person name="Roques C."/>
            <person name="Iampietro C."/>
            <person name="Lluch J."/>
            <person name="Castinel A."/>
            <person name="Donnadieu C."/>
            <person name="Desvignes T."/>
            <person name="Floi Bucao C."/>
            <person name="Jouanno E."/>
            <person name="Wen M."/>
            <person name="Mejri S."/>
            <person name="Dirks R."/>
            <person name="Jansen H."/>
            <person name="Henkel C."/>
            <person name="Chen W.J."/>
            <person name="Zahm M."/>
            <person name="Cabau C."/>
            <person name="Klopp C."/>
            <person name="Thompson A.W."/>
            <person name="Robinson-Rechavi M."/>
            <person name="Braasch I."/>
            <person name="Lecointre G."/>
            <person name="Bobe J."/>
            <person name="Postlethwait J.H."/>
            <person name="Berthelot C."/>
            <person name="Roest Crollius H."/>
            <person name="Guiguen Y."/>
        </authorList>
    </citation>
    <scope>NUCLEOTIDE SEQUENCE</scope>
    <source>
        <strain evidence="2">NC1722</strain>
    </source>
</reference>
<name>A0AAD7REC9_9TELE</name>
<evidence type="ECO:0000313" key="3">
    <source>
        <dbReference type="Proteomes" id="UP001221898"/>
    </source>
</evidence>